<keyword evidence="4" id="KW-0808">Transferase</keyword>
<feature type="domain" description="Histidine kinase" evidence="11">
    <location>
        <begin position="276"/>
        <end position="485"/>
    </location>
</feature>
<dbReference type="EMBL" id="CP002629">
    <property type="protein sequence ID" value="AEB08220.1"/>
    <property type="molecule type" value="Genomic_DNA"/>
</dbReference>
<dbReference type="InterPro" id="IPR036890">
    <property type="entry name" value="HATPase_C_sf"/>
</dbReference>
<keyword evidence="5" id="KW-0547">Nucleotide-binding</keyword>
<dbReference type="SMART" id="SM00388">
    <property type="entry name" value="HisKA"/>
    <property type="match status" value="1"/>
</dbReference>
<evidence type="ECO:0000259" key="11">
    <source>
        <dbReference type="PROSITE" id="PS50109"/>
    </source>
</evidence>
<dbReference type="CDD" id="cd00082">
    <property type="entry name" value="HisKA"/>
    <property type="match status" value="1"/>
</dbReference>
<keyword evidence="8" id="KW-0902">Two-component regulatory system</keyword>
<proteinExistence type="predicted"/>
<evidence type="ECO:0000313" key="13">
    <source>
        <dbReference type="Proteomes" id="UP000000483"/>
    </source>
</evidence>
<keyword evidence="10" id="KW-0812">Transmembrane</keyword>
<sequence>MFRRLKIAWRPAQKDLETFRLVKFFTLTGFVVIVVFTVLLTLLVADRLQQMALKKSEDYASLLAANLNHQVFQQFVLPAAIRFQGRIQISDPEQYELLDTVVRNTIHGFHVQQVNIYDQRGDLAYSTDSIELGKNYLTVPEVKQSLDHGDSNIRLVVPKNILVSMLLGSKQDKYLKTFNPLRLESVEIKLTRELGPVIGVFEITQDISLDMAEIGKFQLMLIATLIVLMGLLFMVLRQIVKKAESILERRQEERKELQAQLELAERLAALGEMVAGVAHEIRNPLGIISSTAELLRKRLEANPSDGRLAQIIEEEVNRLNQTVTEFLDFARPREPNLQPTDIERILERGLEFLQPEIDRSQISLERHYQLNGQVLKADSELLYRAFLNIFINAIQAMPQGGRLIVATEPGPQNKGARIIIQDSGEGISSENVKKIFNPFFTTKDKGSGLGLSIVKGIVESHQGQIHIESNLNCGAKVIITLPELEA</sequence>
<comment type="catalytic activity">
    <reaction evidence="1">
        <text>ATP + protein L-histidine = ADP + protein N-phospho-L-histidine.</text>
        <dbReference type="EC" id="2.7.13.3"/>
    </reaction>
</comment>
<evidence type="ECO:0000256" key="7">
    <source>
        <dbReference type="ARBA" id="ARBA00022840"/>
    </source>
</evidence>
<protein>
    <recommendedName>
        <fullName evidence="2">histidine kinase</fullName>
        <ecNumber evidence="2">2.7.13.3</ecNumber>
    </recommendedName>
</protein>
<name>F2NEN0_DESAR</name>
<keyword evidence="7" id="KW-0067">ATP-binding</keyword>
<dbReference type="Pfam" id="PF02518">
    <property type="entry name" value="HATPase_c"/>
    <property type="match status" value="1"/>
</dbReference>
<evidence type="ECO:0000256" key="5">
    <source>
        <dbReference type="ARBA" id="ARBA00022741"/>
    </source>
</evidence>
<dbReference type="PANTHER" id="PTHR43065:SF10">
    <property type="entry name" value="PEROXIDE STRESS-ACTIVATED HISTIDINE KINASE MAK3"/>
    <property type="match status" value="1"/>
</dbReference>
<dbReference type="HOGENOM" id="CLU_563520_0_0_7"/>
<dbReference type="RefSeq" id="WP_013705333.1">
    <property type="nucleotide sequence ID" value="NC_015388.1"/>
</dbReference>
<dbReference type="Proteomes" id="UP000000483">
    <property type="component" value="Chromosome"/>
</dbReference>
<dbReference type="EC" id="2.7.13.3" evidence="2"/>
<dbReference type="PROSITE" id="PS50109">
    <property type="entry name" value="HIS_KIN"/>
    <property type="match status" value="1"/>
</dbReference>
<keyword evidence="13" id="KW-1185">Reference proteome</keyword>
<dbReference type="InterPro" id="IPR003661">
    <property type="entry name" value="HisK_dim/P_dom"/>
</dbReference>
<dbReference type="PRINTS" id="PR00344">
    <property type="entry name" value="BCTRLSENSOR"/>
</dbReference>
<reference evidence="13" key="2">
    <citation type="submission" date="2011-03" db="EMBL/GenBank/DDBJ databases">
        <title>The complete genome of Desulfobacca acetoxidans DSM 11109.</title>
        <authorList>
            <consortium name="US DOE Joint Genome Institute (JGI-PGF)"/>
            <person name="Lucas S."/>
            <person name="Copeland A."/>
            <person name="Lapidus A."/>
            <person name="Bruce D."/>
            <person name="Goodwin L."/>
            <person name="Pitluck S."/>
            <person name="Peters L."/>
            <person name="Kyrpides N."/>
            <person name="Mavromatis K."/>
            <person name="Ivanova N."/>
            <person name="Ovchinnikova G."/>
            <person name="Teshima H."/>
            <person name="Detter J.C."/>
            <person name="Han C."/>
            <person name="Land M."/>
            <person name="Hauser L."/>
            <person name="Markowitz V."/>
            <person name="Cheng J.-F."/>
            <person name="Hugenholtz P."/>
            <person name="Woyke T."/>
            <person name="Wu D."/>
            <person name="Spring S."/>
            <person name="Schueler E."/>
            <person name="Brambilla E."/>
            <person name="Klenk H.-P."/>
            <person name="Eisen J.A."/>
        </authorList>
    </citation>
    <scope>NUCLEOTIDE SEQUENCE [LARGE SCALE GENOMIC DNA]</scope>
    <source>
        <strain evidence="13">ATCC 700848 / DSM 11109 / ASRB2</strain>
    </source>
</reference>
<dbReference type="PANTHER" id="PTHR43065">
    <property type="entry name" value="SENSOR HISTIDINE KINASE"/>
    <property type="match status" value="1"/>
</dbReference>
<dbReference type="STRING" id="880072.Desac_0329"/>
<dbReference type="InterPro" id="IPR005467">
    <property type="entry name" value="His_kinase_dom"/>
</dbReference>
<dbReference type="AlphaFoldDB" id="F2NEN0"/>
<feature type="coiled-coil region" evidence="9">
    <location>
        <begin position="236"/>
        <end position="270"/>
    </location>
</feature>
<dbReference type="SUPFAM" id="SSF55874">
    <property type="entry name" value="ATPase domain of HSP90 chaperone/DNA topoisomerase II/histidine kinase"/>
    <property type="match status" value="1"/>
</dbReference>
<evidence type="ECO:0000256" key="8">
    <source>
        <dbReference type="ARBA" id="ARBA00023012"/>
    </source>
</evidence>
<dbReference type="Gene3D" id="3.30.565.10">
    <property type="entry name" value="Histidine kinase-like ATPase, C-terminal domain"/>
    <property type="match status" value="1"/>
</dbReference>
<dbReference type="OrthoDB" id="9808844at2"/>
<feature type="transmembrane region" description="Helical" evidence="10">
    <location>
        <begin position="217"/>
        <end position="240"/>
    </location>
</feature>
<evidence type="ECO:0000256" key="6">
    <source>
        <dbReference type="ARBA" id="ARBA00022777"/>
    </source>
</evidence>
<evidence type="ECO:0000313" key="12">
    <source>
        <dbReference type="EMBL" id="AEB08220.1"/>
    </source>
</evidence>
<keyword evidence="10" id="KW-1133">Transmembrane helix</keyword>
<evidence type="ECO:0000256" key="10">
    <source>
        <dbReference type="SAM" id="Phobius"/>
    </source>
</evidence>
<dbReference type="Gene3D" id="1.10.287.130">
    <property type="match status" value="1"/>
</dbReference>
<dbReference type="GO" id="GO:0005524">
    <property type="term" value="F:ATP binding"/>
    <property type="evidence" value="ECO:0007669"/>
    <property type="project" value="UniProtKB-KW"/>
</dbReference>
<gene>
    <name evidence="12" type="ordered locus">Desac_0329</name>
</gene>
<evidence type="ECO:0000256" key="3">
    <source>
        <dbReference type="ARBA" id="ARBA00022553"/>
    </source>
</evidence>
<feature type="transmembrane region" description="Helical" evidence="10">
    <location>
        <begin position="21"/>
        <end position="45"/>
    </location>
</feature>
<dbReference type="SMART" id="SM00387">
    <property type="entry name" value="HATPase_c"/>
    <property type="match status" value="1"/>
</dbReference>
<dbReference type="GO" id="GO:0000155">
    <property type="term" value="F:phosphorelay sensor kinase activity"/>
    <property type="evidence" value="ECO:0007669"/>
    <property type="project" value="InterPro"/>
</dbReference>
<evidence type="ECO:0000256" key="1">
    <source>
        <dbReference type="ARBA" id="ARBA00000085"/>
    </source>
</evidence>
<organism evidence="12 13">
    <name type="scientific">Desulfobacca acetoxidans (strain ATCC 700848 / DSM 11109 / ASRB2)</name>
    <dbReference type="NCBI Taxonomy" id="880072"/>
    <lineage>
        <taxon>Bacteria</taxon>
        <taxon>Pseudomonadati</taxon>
        <taxon>Thermodesulfobacteriota</taxon>
        <taxon>Desulfobaccia</taxon>
        <taxon>Desulfobaccales</taxon>
        <taxon>Desulfobaccaceae</taxon>
        <taxon>Desulfobacca</taxon>
    </lineage>
</organism>
<dbReference type="InterPro" id="IPR036097">
    <property type="entry name" value="HisK_dim/P_sf"/>
</dbReference>
<accession>F2NEN0</accession>
<dbReference type="InterPro" id="IPR004358">
    <property type="entry name" value="Sig_transdc_His_kin-like_C"/>
</dbReference>
<reference evidence="12 13" key="1">
    <citation type="journal article" date="2011" name="Stand. Genomic Sci.">
        <title>Complete genome sequence of the acetate-degrading sulfate reducer Desulfobacca acetoxidans type strain (ASRB2).</title>
        <authorList>
            <person name="Goker M."/>
            <person name="Teshima H."/>
            <person name="Lapidus A."/>
            <person name="Nolan M."/>
            <person name="Lucas S."/>
            <person name="Hammon N."/>
            <person name="Deshpande S."/>
            <person name="Cheng J.F."/>
            <person name="Tapia R."/>
            <person name="Han C."/>
            <person name="Goodwin L."/>
            <person name="Pitluck S."/>
            <person name="Huntemann M."/>
            <person name="Liolios K."/>
            <person name="Ivanova N."/>
            <person name="Pagani I."/>
            <person name="Mavromatis K."/>
            <person name="Ovchinikova G."/>
            <person name="Pati A."/>
            <person name="Chen A."/>
            <person name="Palaniappan K."/>
            <person name="Land M."/>
            <person name="Hauser L."/>
            <person name="Brambilla E.M."/>
            <person name="Rohde M."/>
            <person name="Spring S."/>
            <person name="Detter J.C."/>
            <person name="Woyke T."/>
            <person name="Bristow J."/>
            <person name="Eisen J.A."/>
            <person name="Markowitz V."/>
            <person name="Hugenholtz P."/>
            <person name="Kyrpides N.C."/>
            <person name="Klenk H.P."/>
        </authorList>
    </citation>
    <scope>NUCLEOTIDE SEQUENCE [LARGE SCALE GENOMIC DNA]</scope>
    <source>
        <strain evidence="13">ATCC 700848 / DSM 11109 / ASRB2</strain>
    </source>
</reference>
<dbReference type="SUPFAM" id="SSF47384">
    <property type="entry name" value="Homodimeric domain of signal transducing histidine kinase"/>
    <property type="match status" value="1"/>
</dbReference>
<keyword evidence="6 12" id="KW-0418">Kinase</keyword>
<keyword evidence="9" id="KW-0175">Coiled coil</keyword>
<evidence type="ECO:0000256" key="4">
    <source>
        <dbReference type="ARBA" id="ARBA00022679"/>
    </source>
</evidence>
<evidence type="ECO:0000256" key="9">
    <source>
        <dbReference type="SAM" id="Coils"/>
    </source>
</evidence>
<dbReference type="KEGG" id="dao:Desac_0329"/>
<dbReference type="InterPro" id="IPR003594">
    <property type="entry name" value="HATPase_dom"/>
</dbReference>
<keyword evidence="10" id="KW-0472">Membrane</keyword>
<dbReference type="Pfam" id="PF00512">
    <property type="entry name" value="HisKA"/>
    <property type="match status" value="1"/>
</dbReference>
<evidence type="ECO:0000256" key="2">
    <source>
        <dbReference type="ARBA" id="ARBA00012438"/>
    </source>
</evidence>
<dbReference type="eggNOG" id="COG4191">
    <property type="taxonomic scope" value="Bacteria"/>
</dbReference>
<keyword evidence="3" id="KW-0597">Phosphoprotein</keyword>